<feature type="transmembrane region" description="Helical" evidence="2">
    <location>
        <begin position="309"/>
        <end position="326"/>
    </location>
</feature>
<dbReference type="Proteomes" id="UP001074446">
    <property type="component" value="Unassembled WGS sequence"/>
</dbReference>
<dbReference type="InterPro" id="IPR051361">
    <property type="entry name" value="ThrE/Ser_Exporter"/>
</dbReference>
<evidence type="ECO:0000313" key="4">
    <source>
        <dbReference type="EMBL" id="MCZ3367008.1"/>
    </source>
</evidence>
<dbReference type="AlphaFoldDB" id="A0A9E5DNG8"/>
<comment type="similarity">
    <text evidence="1">Belongs to the ThrE exporter (TC 2.A.79) family.</text>
</comment>
<evidence type="ECO:0000313" key="6">
    <source>
        <dbReference type="Proteomes" id="UP001068021"/>
    </source>
</evidence>
<feature type="transmembrane region" description="Helical" evidence="2">
    <location>
        <begin position="285"/>
        <end position="302"/>
    </location>
</feature>
<keyword evidence="6" id="KW-1185">Reference proteome</keyword>
<dbReference type="EMBL" id="JAPVER010000020">
    <property type="protein sequence ID" value="MCZ3367008.1"/>
    <property type="molecule type" value="Genomic_DNA"/>
</dbReference>
<organism evidence="5">
    <name type="scientific">Methanobacterium veterum</name>
    <dbReference type="NCBI Taxonomy" id="408577"/>
    <lineage>
        <taxon>Archaea</taxon>
        <taxon>Methanobacteriati</taxon>
        <taxon>Methanobacteriota</taxon>
        <taxon>Methanomada group</taxon>
        <taxon>Methanobacteria</taxon>
        <taxon>Methanobacteriales</taxon>
        <taxon>Methanobacteriaceae</taxon>
        <taxon>Methanobacterium</taxon>
    </lineage>
</organism>
<evidence type="ECO:0000259" key="3">
    <source>
        <dbReference type="Pfam" id="PF06738"/>
    </source>
</evidence>
<accession>A0A9E5DNG8</accession>
<feature type="transmembrane region" description="Helical" evidence="2">
    <location>
        <begin position="363"/>
        <end position="383"/>
    </location>
</feature>
<feature type="transmembrane region" description="Helical" evidence="2">
    <location>
        <begin position="157"/>
        <end position="174"/>
    </location>
</feature>
<feature type="transmembrane region" description="Helical" evidence="2">
    <location>
        <begin position="131"/>
        <end position="151"/>
    </location>
</feature>
<feature type="transmembrane region" description="Helical" evidence="2">
    <location>
        <begin position="395"/>
        <end position="416"/>
    </location>
</feature>
<proteinExistence type="inferred from homology"/>
<keyword evidence="2" id="KW-0472">Membrane</keyword>
<dbReference type="RefSeq" id="WP_084689228.1">
    <property type="nucleotide sequence ID" value="NZ_JAPVER010000020.1"/>
</dbReference>
<gene>
    <name evidence="5" type="ORF">O3H35_14435</name>
    <name evidence="4" type="ORF">O3H54_14060</name>
</gene>
<feature type="transmembrane region" description="Helical" evidence="2">
    <location>
        <begin position="205"/>
        <end position="224"/>
    </location>
</feature>
<evidence type="ECO:0000256" key="1">
    <source>
        <dbReference type="ARBA" id="ARBA00034125"/>
    </source>
</evidence>
<dbReference type="EMBL" id="JAPVES010000030">
    <property type="protein sequence ID" value="MCZ3373845.1"/>
    <property type="molecule type" value="Genomic_DNA"/>
</dbReference>
<sequence length="429" mass="45845">MGENNELKSVKNAVGTKDGRSIHGMFEFLTELGKALIAAGISVTAVQSILEDITEAYNVKAEIIVFPTLLIIKLGDEESAPITAANQLPGSLPLHQVSELYELIYKAEKAEISPLEGKKRIREILSQKHRFGPAGVFIGYILFAIGLGLLLQPTPQQLIASGGAGAIVGLLLILGKNRPRLGLILPVVAALLVSIFIFWGIKQGLIVGSIAVLIPALAYFLPGATFTTGMFELASGNIISGSSRVIYGVAVLFLLLFGVLMGMQIIGLPQEEVIATVPFNICQGWISFFGVLIFAVGMYFFMSIRNRDLPWILLVLYIAFFGQQFGNYFIGGFSGAFLGSLLMTISGTLIGRSPIRTPSFVSILPAFWILVPGSIGFISIASLVGQNYFSAVNNLTAVVMTVVAISLGLLVGAAIVEPLKLGKIKPKSL</sequence>
<dbReference type="Proteomes" id="UP001068021">
    <property type="component" value="Unassembled WGS sequence"/>
</dbReference>
<feature type="domain" description="Threonine/serine exporter-like N-terminal" evidence="3">
    <location>
        <begin position="28"/>
        <end position="265"/>
    </location>
</feature>
<reference evidence="5" key="1">
    <citation type="submission" date="2022-12" db="EMBL/GenBank/DDBJ databases">
        <title>Reclassification of two methanogenic archaea species isolated from the Kolyma lowland permafrost.</title>
        <authorList>
            <person name="Trubitsyn V.E."/>
            <person name="Rivkina E.M."/>
            <person name="Shcherbakova V.A."/>
        </authorList>
    </citation>
    <scope>NUCLEOTIDE SEQUENCE</scope>
    <source>
        <strain evidence="4">M2</strain>
        <strain evidence="5">MK4</strain>
    </source>
</reference>
<dbReference type="PANTHER" id="PTHR31082">
    <property type="entry name" value="PHEROMONE-REGULATED MEMBRANE PROTEIN 10"/>
    <property type="match status" value="1"/>
</dbReference>
<protein>
    <submittedName>
        <fullName evidence="5">Threonine/serine exporter family protein</fullName>
    </submittedName>
</protein>
<dbReference type="Pfam" id="PF06738">
    <property type="entry name" value="ThrE"/>
    <property type="match status" value="1"/>
</dbReference>
<keyword evidence="2" id="KW-1133">Transmembrane helix</keyword>
<comment type="caution">
    <text evidence="5">The sequence shown here is derived from an EMBL/GenBank/DDBJ whole genome shotgun (WGS) entry which is preliminary data.</text>
</comment>
<evidence type="ECO:0000313" key="5">
    <source>
        <dbReference type="EMBL" id="MCZ3373845.1"/>
    </source>
</evidence>
<dbReference type="GO" id="GO:0022857">
    <property type="term" value="F:transmembrane transporter activity"/>
    <property type="evidence" value="ECO:0007669"/>
    <property type="project" value="InterPro"/>
</dbReference>
<dbReference type="InterPro" id="IPR010619">
    <property type="entry name" value="ThrE-like_N"/>
</dbReference>
<name>A0A9E5DNG8_9EURY</name>
<evidence type="ECO:0000256" key="2">
    <source>
        <dbReference type="SAM" id="Phobius"/>
    </source>
</evidence>
<dbReference type="PANTHER" id="PTHR31082:SF4">
    <property type="entry name" value="PHEROMONE-REGULATED MEMBRANE PROTEIN 10"/>
    <property type="match status" value="1"/>
</dbReference>
<feature type="transmembrane region" description="Helical" evidence="2">
    <location>
        <begin position="245"/>
        <end position="265"/>
    </location>
</feature>
<keyword evidence="2" id="KW-0812">Transmembrane</keyword>
<feature type="transmembrane region" description="Helical" evidence="2">
    <location>
        <begin position="181"/>
        <end position="199"/>
    </location>
</feature>